<proteinExistence type="predicted"/>
<protein>
    <submittedName>
        <fullName evidence="2">Uncharacterized protein</fullName>
    </submittedName>
</protein>
<reference evidence="2" key="1">
    <citation type="submission" date="2022-11" db="UniProtKB">
        <authorList>
            <consortium name="WormBaseParasite"/>
        </authorList>
    </citation>
    <scope>IDENTIFICATION</scope>
</reference>
<dbReference type="WBParaSite" id="ES5_v2.g22546.t1">
    <property type="protein sequence ID" value="ES5_v2.g22546.t1"/>
    <property type="gene ID" value="ES5_v2.g22546"/>
</dbReference>
<evidence type="ECO:0000313" key="1">
    <source>
        <dbReference type="Proteomes" id="UP000887579"/>
    </source>
</evidence>
<organism evidence="1 2">
    <name type="scientific">Panagrolaimus sp. ES5</name>
    <dbReference type="NCBI Taxonomy" id="591445"/>
    <lineage>
        <taxon>Eukaryota</taxon>
        <taxon>Metazoa</taxon>
        <taxon>Ecdysozoa</taxon>
        <taxon>Nematoda</taxon>
        <taxon>Chromadorea</taxon>
        <taxon>Rhabditida</taxon>
        <taxon>Tylenchina</taxon>
        <taxon>Panagrolaimomorpha</taxon>
        <taxon>Panagrolaimoidea</taxon>
        <taxon>Panagrolaimidae</taxon>
        <taxon>Panagrolaimus</taxon>
    </lineage>
</organism>
<dbReference type="Proteomes" id="UP000887579">
    <property type="component" value="Unplaced"/>
</dbReference>
<accession>A0AC34FYK2</accession>
<sequence>MDSSVNHQVATTASSNPSNREVKAVDSKNVVSSKKIFFTGPYRQQDWSLPDSLMYYMAMNPKSAETYQKLVKSCKYFYIKNPILVAPQLQLVYYDKKWHIFSRKETIEMVNVTQKLWIIDFFDVTINAGENVAASVISNIYKCDAKSVYLQNQTISFNDFCFLALNVEEKLLLENTFVKNPDGSILAFQKLFQIITKVQSISFKCHNTIGSTISSETFNELLKCPHFPKLKFFSFSHIPEAFDLDSFYGYMKKNKFTEFELCFDDSISDAYKNRLVEIIDEILANEERDYKTPFINFPGIDFEKYLKLYRICYHY</sequence>
<name>A0AC34FYK2_9BILA</name>
<evidence type="ECO:0000313" key="2">
    <source>
        <dbReference type="WBParaSite" id="ES5_v2.g22546.t1"/>
    </source>
</evidence>